<sequence length="65" mass="7941">MTIKYIFKAIRFMLGVVNPELNKNNKDNIIIIWIENLKHIDNIYYPRKQMILTHRGKLDGCRRYY</sequence>
<evidence type="ECO:0000313" key="58">
    <source>
        <dbReference type="EMBL" id="QIB92417.1"/>
    </source>
</evidence>
<dbReference type="Proteomes" id="UP000034064">
    <property type="component" value="Unassembled WGS sequence"/>
</dbReference>
<dbReference type="EMBL" id="JJOR01000149">
    <property type="protein sequence ID" value="KKG00464.1"/>
    <property type="molecule type" value="Genomic_DNA"/>
</dbReference>
<evidence type="ECO:0000313" key="5">
    <source>
        <dbReference type="EMBL" id="KKG32380.1"/>
    </source>
</evidence>
<dbReference type="Proteomes" id="UP000034399">
    <property type="component" value="Unassembled WGS sequence"/>
</dbReference>
<name>A0A0F8EKP3_METMZ</name>
<dbReference type="Proteomes" id="UP000033878">
    <property type="component" value="Unassembled WGS sequence"/>
</dbReference>
<dbReference type="EMBL" id="JJPJ01000073">
    <property type="protein sequence ID" value="KKG62046.1"/>
    <property type="molecule type" value="Genomic_DNA"/>
</dbReference>
<evidence type="ECO:0000313" key="22">
    <source>
        <dbReference type="EMBL" id="KKG87986.1"/>
    </source>
</evidence>
<dbReference type="EMBL" id="JJPX01000046">
    <property type="protein sequence ID" value="KKH12319.1"/>
    <property type="molecule type" value="Genomic_DNA"/>
</dbReference>
<evidence type="ECO:0000313" key="10">
    <source>
        <dbReference type="EMBL" id="KKG41740.1"/>
    </source>
</evidence>
<evidence type="ECO:0000313" key="93">
    <source>
        <dbReference type="Proteomes" id="UP000034566"/>
    </source>
</evidence>
<dbReference type="EMBL" id="JJQO01000210">
    <property type="protein sequence ID" value="KKH63075.1"/>
    <property type="molecule type" value="Genomic_DNA"/>
</dbReference>
<dbReference type="Proteomes" id="UP000034921">
    <property type="component" value="Unassembled WGS sequence"/>
</dbReference>
<evidence type="ECO:0000313" key="75">
    <source>
        <dbReference type="Proteomes" id="UP000034152"/>
    </source>
</evidence>
<dbReference type="Proteomes" id="UP000034468">
    <property type="component" value="Unassembled WGS sequence"/>
</dbReference>
<dbReference type="EMBL" id="JJQB01000007">
    <property type="protein sequence ID" value="KKH23641.1"/>
    <property type="molecule type" value="Genomic_DNA"/>
</dbReference>
<dbReference type="EMBL" id="JJRA01000069">
    <property type="protein sequence ID" value="KKI04216.1"/>
    <property type="molecule type" value="Genomic_DNA"/>
</dbReference>
<dbReference type="Proteomes" id="UP000034409">
    <property type="component" value="Unassembled WGS sequence"/>
</dbReference>
<dbReference type="Proteomes" id="UP000034232">
    <property type="component" value="Unassembled WGS sequence"/>
</dbReference>
<evidence type="ECO:0000313" key="95">
    <source>
        <dbReference type="Proteomes" id="UP000034578"/>
    </source>
</evidence>
<evidence type="ECO:0000313" key="43">
    <source>
        <dbReference type="EMBL" id="KKH62026.1"/>
    </source>
</evidence>
<accession>A0A0F8EKP3</accession>
<evidence type="ECO:0000313" key="104">
    <source>
        <dbReference type="Proteomes" id="UP000034817"/>
    </source>
</evidence>
<evidence type="ECO:0000313" key="53">
    <source>
        <dbReference type="EMBL" id="KKH91668.1"/>
    </source>
</evidence>
<organism evidence="9 98">
    <name type="scientific">Methanosarcina mazei</name>
    <name type="common">Methanosarcina frisia</name>
    <dbReference type="NCBI Taxonomy" id="2209"/>
    <lineage>
        <taxon>Archaea</taxon>
        <taxon>Methanobacteriati</taxon>
        <taxon>Methanobacteriota</taxon>
        <taxon>Stenosarchaea group</taxon>
        <taxon>Methanomicrobia</taxon>
        <taxon>Methanosarcinales</taxon>
        <taxon>Methanosarcinaceae</taxon>
        <taxon>Methanosarcina</taxon>
    </lineage>
</organism>
<evidence type="ECO:0000313" key="74">
    <source>
        <dbReference type="Proteomes" id="UP000034151"/>
    </source>
</evidence>
<gene>
    <name evidence="57" type="ORF">DKM28_12415</name>
    <name evidence="6" type="ORF">DU30_18885</name>
    <name evidence="3" type="ORF">DU31_05805</name>
    <name evidence="13" type="ORF">DU33_07680</name>
    <name evidence="4" type="ORF">DU34_16400</name>
    <name evidence="8" type="ORF">DU35_09115</name>
    <name evidence="11" type="ORF">DU36_05545</name>
    <name evidence="36" type="ORF">DU37_04055</name>
    <name evidence="12" type="ORF">DU38_13470</name>
    <name evidence="10" type="ORF">DU39_06980</name>
    <name evidence="2" type="ORF">DU40_03205</name>
    <name evidence="9" type="ORF">DU41_10890</name>
    <name evidence="30" type="ORF">DU42_09070</name>
    <name evidence="17" type="ORF">DU43_02935</name>
    <name evidence="31" type="ORF">DU44_16540</name>
    <name evidence="16" type="ORF">DU45_07240</name>
    <name evidence="18" type="ORF">DU46_13645</name>
    <name evidence="1" type="ORF">DU47_18590</name>
    <name evidence="32" type="ORF">DU48_05480</name>
    <name evidence="5" type="ORF">DU49_06585</name>
    <name evidence="38" type="ORF">DU50_06210</name>
    <name evidence="29" type="ORF">DU51_08440</name>
    <name evidence="7" type="ORF">DU52_04015</name>
    <name evidence="39" type="ORF">DU54_12815</name>
    <name evidence="21" type="ORF">DU55_16705</name>
    <name evidence="26" type="ORF">DU56_08240</name>
    <name evidence="23" type="ORF">DU57_08845</name>
    <name evidence="35" type="ORF">DU58_12915</name>
    <name evidence="24" type="ORF">DU59_18640</name>
    <name evidence="34" type="ORF">DU60_06615</name>
    <name evidence="20" type="ORF">DU61_11620</name>
    <name evidence="28" type="ORF">DU62_13225</name>
    <name evidence="19" type="ORF">DU63_12475</name>
    <name evidence="15" type="ORF">DU64_07000</name>
    <name evidence="33" type="ORF">DU65_15645</name>
    <name evidence="27" type="ORF">DU66_07160</name>
    <name evidence="14" type="ORF">DU67_01875</name>
    <name evidence="25" type="ORF">DU68_13830</name>
    <name evidence="22" type="ORF">DU69_14510</name>
    <name evidence="37" type="ORF">DU71_02805</name>
    <name evidence="41" type="ORF">DU72_10795</name>
    <name evidence="44" type="ORF">DU73_10855</name>
    <name evidence="43" type="ORF">DU74_11925</name>
    <name evidence="45" type="ORF">DU75_17510</name>
    <name evidence="42" type="ORF">DU76_08300</name>
    <name evidence="49" type="ORF">DU77_13190</name>
    <name evidence="48" type="ORF">DU78_06715</name>
    <name evidence="51" type="ORF">DU79_03445</name>
    <name evidence="52" type="ORF">DU80_13360</name>
    <name evidence="55" type="ORF">DU81_10275</name>
    <name evidence="50" type="ORF">DU82_16370</name>
    <name evidence="56" type="ORF">DU83_07135</name>
    <name evidence="54" type="ORF">DU84_14945</name>
    <name evidence="40" type="ORF">DU85_12925</name>
    <name evidence="47" type="ORF">DU86_15005</name>
    <name evidence="46" type="ORF">DU87_04725</name>
    <name evidence="53" type="ORF">DU88_12680</name>
    <name evidence="58" type="ORF">FQU78_16500</name>
</gene>
<evidence type="ECO:0000313" key="87">
    <source>
        <dbReference type="Proteomes" id="UP000034399"/>
    </source>
</evidence>
<dbReference type="Proteomes" id="UP000034657">
    <property type="component" value="Unassembled WGS sequence"/>
</dbReference>
<evidence type="ECO:0000313" key="114">
    <source>
        <dbReference type="Proteomes" id="UP000467371"/>
    </source>
</evidence>
<evidence type="ECO:0000313" key="110">
    <source>
        <dbReference type="Proteomes" id="UP000034937"/>
    </source>
</evidence>
<dbReference type="EMBL" id="JJPS01000058">
    <property type="protein sequence ID" value="KKG92243.1"/>
    <property type="molecule type" value="Genomic_DNA"/>
</dbReference>
<dbReference type="Proteomes" id="UP000034578">
    <property type="component" value="Unassembled WGS sequence"/>
</dbReference>
<dbReference type="EMBL" id="JJOT01000109">
    <property type="protein sequence ID" value="KKF99435.1"/>
    <property type="molecule type" value="Genomic_DNA"/>
</dbReference>
<evidence type="ECO:0000313" key="73">
    <source>
        <dbReference type="Proteomes" id="UP000034142"/>
    </source>
</evidence>
<dbReference type="EMBL" id="JJQF01000101">
    <property type="protein sequence ID" value="KKH29134.1"/>
    <property type="molecule type" value="Genomic_DNA"/>
</dbReference>
<dbReference type="Proteomes" id="UP000034074">
    <property type="component" value="Unassembled WGS sequence"/>
</dbReference>
<dbReference type="EMBL" id="JJPH01000126">
    <property type="protein sequence ID" value="KKG48546.1"/>
    <property type="molecule type" value="Genomic_DNA"/>
</dbReference>
<evidence type="ECO:0000313" key="77">
    <source>
        <dbReference type="Proteomes" id="UP000034195"/>
    </source>
</evidence>
<evidence type="ECO:0000313" key="83">
    <source>
        <dbReference type="Proteomes" id="UP000034279"/>
    </source>
</evidence>
<evidence type="ECO:0000313" key="108">
    <source>
        <dbReference type="Proteomes" id="UP000034921"/>
    </source>
</evidence>
<evidence type="ECO:0000313" key="71">
    <source>
        <dbReference type="Proteomes" id="UP000034064"/>
    </source>
</evidence>
<dbReference type="Proteomes" id="UP000300067">
    <property type="component" value="Chromosome"/>
</dbReference>
<dbReference type="EMBL" id="JJOU01000045">
    <property type="protein sequence ID" value="KKG17746.1"/>
    <property type="molecule type" value="Genomic_DNA"/>
</dbReference>
<evidence type="ECO:0000313" key="3">
    <source>
        <dbReference type="EMBL" id="KKG00464.1"/>
    </source>
</evidence>
<dbReference type="EMBL" id="JJPA01000068">
    <property type="protein sequence ID" value="KKG35510.1"/>
    <property type="molecule type" value="Genomic_DNA"/>
</dbReference>
<dbReference type="Proteomes" id="UP000034577">
    <property type="component" value="Unassembled WGS sequence"/>
</dbReference>
<dbReference type="Proteomes" id="UP000033987">
    <property type="component" value="Unassembled WGS sequence"/>
</dbReference>
<evidence type="ECO:0000313" key="72">
    <source>
        <dbReference type="Proteomes" id="UP000034074"/>
    </source>
</evidence>
<evidence type="ECO:0000313" key="88">
    <source>
        <dbReference type="Proteomes" id="UP000034409"/>
    </source>
</evidence>
<dbReference type="EMBL" id="JJPC01000099">
    <property type="protein sequence ID" value="KKG33529.1"/>
    <property type="molecule type" value="Genomic_DNA"/>
</dbReference>
<evidence type="ECO:0000313" key="27">
    <source>
        <dbReference type="EMBL" id="KKH03463.1"/>
    </source>
</evidence>
<dbReference type="Proteomes" id="UP000034817">
    <property type="component" value="Unassembled WGS sequence"/>
</dbReference>
<dbReference type="Proteomes" id="UP000034872">
    <property type="component" value="Unassembled WGS sequence"/>
</dbReference>
<evidence type="ECO:0000313" key="84">
    <source>
        <dbReference type="Proteomes" id="UP000034298"/>
    </source>
</evidence>
<evidence type="ECO:0000313" key="98">
    <source>
        <dbReference type="Proteomes" id="UP000034667"/>
    </source>
</evidence>
<dbReference type="Proteomes" id="UP000034672">
    <property type="component" value="Unassembled WGS sequence"/>
</dbReference>
<dbReference type="EMBL" id="JJPL01000140">
    <property type="protein sequence ID" value="KKG60524.1"/>
    <property type="molecule type" value="Genomic_DNA"/>
</dbReference>
<evidence type="ECO:0000313" key="68">
    <source>
        <dbReference type="Proteomes" id="UP000034021"/>
    </source>
</evidence>
<evidence type="ECO:0000313" key="81">
    <source>
        <dbReference type="Proteomes" id="UP000034253"/>
    </source>
</evidence>
<dbReference type="Proteomes" id="UP000034944">
    <property type="component" value="Unassembled WGS sequence"/>
</dbReference>
<dbReference type="Proteomes" id="UP000034597">
    <property type="component" value="Unassembled WGS sequence"/>
</dbReference>
<evidence type="ECO:0000313" key="28">
    <source>
        <dbReference type="EMBL" id="KKH04923.1"/>
    </source>
</evidence>
<evidence type="ECO:0000313" key="52">
    <source>
        <dbReference type="EMBL" id="KKH87976.1"/>
    </source>
</evidence>
<dbReference type="EMBL" id="JJQD01000090">
    <property type="protein sequence ID" value="KKH28798.1"/>
    <property type="molecule type" value="Genomic_DNA"/>
</dbReference>
<dbReference type="EMBL" id="JJQA01000068">
    <property type="protein sequence ID" value="KKH16721.1"/>
    <property type="molecule type" value="Genomic_DNA"/>
</dbReference>
<evidence type="ECO:0000313" key="76">
    <source>
        <dbReference type="Proteomes" id="UP000034188"/>
    </source>
</evidence>
<dbReference type="EMBL" id="JJPE01000153">
    <property type="protein sequence ID" value="KKG40326.1"/>
    <property type="molecule type" value="Genomic_DNA"/>
</dbReference>
<evidence type="ECO:0000313" key="8">
    <source>
        <dbReference type="EMBL" id="KKG37611.1"/>
    </source>
</evidence>
<dbReference type="EMBL" id="JJPT01000153">
    <property type="protein sequence ID" value="KKG87986.1"/>
    <property type="molecule type" value="Genomic_DNA"/>
</dbReference>
<evidence type="ECO:0000313" key="100">
    <source>
        <dbReference type="Proteomes" id="UP000034672"/>
    </source>
</evidence>
<dbReference type="EMBL" id="JJPW01000045">
    <property type="protein sequence ID" value="KKH01597.1"/>
    <property type="molecule type" value="Genomic_DNA"/>
</dbReference>
<dbReference type="RefSeq" id="WP_048038287.1">
    <property type="nucleotide sequence ID" value="NZ_AP019780.1"/>
</dbReference>
<dbReference type="EMBL" id="CP029709">
    <property type="protein sequence ID" value="QCR16698.1"/>
    <property type="molecule type" value="Genomic_DNA"/>
</dbReference>
<evidence type="ECO:0000313" key="14">
    <source>
        <dbReference type="EMBL" id="KKG60524.1"/>
    </source>
</evidence>
<evidence type="ECO:0000313" key="99">
    <source>
        <dbReference type="Proteomes" id="UP000034668"/>
    </source>
</evidence>
<dbReference type="Proteomes" id="UP000034733">
    <property type="component" value="Unassembled WGS sequence"/>
</dbReference>
<evidence type="ECO:0000313" key="39">
    <source>
        <dbReference type="EMBL" id="KKH37627.1"/>
    </source>
</evidence>
<evidence type="ECO:0000313" key="61">
    <source>
        <dbReference type="Proteomes" id="UP000033864"/>
    </source>
</evidence>
<dbReference type="EMBL" id="JJQV01000042">
    <property type="protein sequence ID" value="KKH84736.1"/>
    <property type="molecule type" value="Genomic_DNA"/>
</dbReference>
<evidence type="ECO:0000313" key="101">
    <source>
        <dbReference type="Proteomes" id="UP000034692"/>
    </source>
</evidence>
<evidence type="ECO:0000313" key="15">
    <source>
        <dbReference type="EMBL" id="KKG62046.1"/>
    </source>
</evidence>
<dbReference type="EMBL" id="JJPY01000043">
    <property type="protein sequence ID" value="KKH10034.1"/>
    <property type="molecule type" value="Genomic_DNA"/>
</dbReference>
<proteinExistence type="predicted"/>
<protein>
    <submittedName>
        <fullName evidence="9">Uncharacterized protein</fullName>
    </submittedName>
</protein>
<dbReference type="Proteomes" id="UP000034937">
    <property type="component" value="Unassembled WGS sequence"/>
</dbReference>
<evidence type="ECO:0000313" key="18">
    <source>
        <dbReference type="EMBL" id="KKG69945.1"/>
    </source>
</evidence>
<evidence type="ECO:0000313" key="63">
    <source>
        <dbReference type="Proteomes" id="UP000033885"/>
    </source>
</evidence>
<dbReference type="EMBL" id="JJPO01000106">
    <property type="protein sequence ID" value="KKG71873.1"/>
    <property type="molecule type" value="Genomic_DNA"/>
</dbReference>
<evidence type="ECO:0000313" key="79">
    <source>
        <dbReference type="Proteomes" id="UP000034232"/>
    </source>
</evidence>
<dbReference type="EMBL" id="JJPB01000062">
    <property type="protein sequence ID" value="KKG32380.1"/>
    <property type="molecule type" value="Genomic_DNA"/>
</dbReference>
<evidence type="ECO:0000313" key="35">
    <source>
        <dbReference type="EMBL" id="KKH28798.1"/>
    </source>
</evidence>
<dbReference type="EMBL" id="JJQU01000071">
    <property type="protein sequence ID" value="KKH87976.1"/>
    <property type="molecule type" value="Genomic_DNA"/>
</dbReference>
<dbReference type="EMBL" id="JJPZ01000180">
    <property type="protein sequence ID" value="KKH04923.1"/>
    <property type="molecule type" value="Genomic_DNA"/>
</dbReference>
<evidence type="ECO:0000313" key="29">
    <source>
        <dbReference type="EMBL" id="KKH10034.1"/>
    </source>
</evidence>
<dbReference type="Proteomes" id="UP000034298">
    <property type="component" value="Unassembled WGS sequence"/>
</dbReference>
<dbReference type="Proteomes" id="UP000034950">
    <property type="component" value="Unassembled WGS sequence"/>
</dbReference>
<dbReference type="EMBL" id="JJQI01000115">
    <property type="protein sequence ID" value="KKH35850.1"/>
    <property type="molecule type" value="Genomic_DNA"/>
</dbReference>
<evidence type="ECO:0000313" key="66">
    <source>
        <dbReference type="Proteomes" id="UP000033987"/>
    </source>
</evidence>
<dbReference type="Proteomes" id="UP000034151">
    <property type="component" value="Unassembled WGS sequence"/>
</dbReference>
<evidence type="ECO:0000313" key="113">
    <source>
        <dbReference type="Proteomes" id="UP000300067"/>
    </source>
</evidence>
<evidence type="ECO:0000313" key="25">
    <source>
        <dbReference type="EMBL" id="KKG99184.1"/>
    </source>
</evidence>
<dbReference type="Proteomes" id="UP000034566">
    <property type="component" value="Unassembled WGS sequence"/>
</dbReference>
<evidence type="ECO:0000313" key="70">
    <source>
        <dbReference type="Proteomes" id="UP000034047"/>
    </source>
</evidence>
<evidence type="ECO:0000313" key="94">
    <source>
        <dbReference type="Proteomes" id="UP000034577"/>
    </source>
</evidence>
<dbReference type="EMBL" id="JJPR01000050">
    <property type="protein sequence ID" value="KKG88421.1"/>
    <property type="molecule type" value="Genomic_DNA"/>
</dbReference>
<evidence type="ECO:0000313" key="1">
    <source>
        <dbReference type="EMBL" id="KKF99173.1"/>
    </source>
</evidence>
<dbReference type="Proteomes" id="UP000034259">
    <property type="component" value="Unassembled WGS sequence"/>
</dbReference>
<dbReference type="EMBL" id="JJPM01000288">
    <property type="protein sequence ID" value="KKG69000.1"/>
    <property type="molecule type" value="Genomic_DNA"/>
</dbReference>
<dbReference type="Proteomes" id="UP000034692">
    <property type="component" value="Unassembled WGS sequence"/>
</dbReference>
<evidence type="ECO:0000313" key="56">
    <source>
        <dbReference type="EMBL" id="KKI06582.1"/>
    </source>
</evidence>
<dbReference type="EMBL" id="JJQG01000104">
    <property type="protein sequence ID" value="KKH37627.1"/>
    <property type="molecule type" value="Genomic_DNA"/>
</dbReference>
<dbReference type="EMBL" id="JJPV01000069">
    <property type="protein sequence ID" value="KKG99184.1"/>
    <property type="molecule type" value="Genomic_DNA"/>
</dbReference>
<evidence type="ECO:0000313" key="45">
    <source>
        <dbReference type="EMBL" id="KKH63075.1"/>
    </source>
</evidence>
<dbReference type="PATRIC" id="fig|2209.41.peg.3581"/>
<evidence type="ECO:0000313" key="111">
    <source>
        <dbReference type="Proteomes" id="UP000034944"/>
    </source>
</evidence>
<evidence type="ECO:0000313" key="106">
    <source>
        <dbReference type="Proteomes" id="UP000034842"/>
    </source>
</evidence>
<evidence type="ECO:0000313" key="33">
    <source>
        <dbReference type="EMBL" id="KKH24204.1"/>
    </source>
</evidence>
<dbReference type="Proteomes" id="UP000033885">
    <property type="component" value="Unassembled WGS sequence"/>
</dbReference>
<evidence type="ECO:0000313" key="109">
    <source>
        <dbReference type="Proteomes" id="UP000034925"/>
    </source>
</evidence>
<evidence type="ECO:0000313" key="41">
    <source>
        <dbReference type="EMBL" id="KKH52527.1"/>
    </source>
</evidence>
<dbReference type="Proteomes" id="UP000034387">
    <property type="component" value="Unassembled WGS sequence"/>
</dbReference>
<evidence type="ECO:0000313" key="105">
    <source>
        <dbReference type="Proteomes" id="UP000034820"/>
    </source>
</evidence>
<dbReference type="EMBL" id="JJRB01000006">
    <property type="protein sequence ID" value="KKI06582.1"/>
    <property type="molecule type" value="Genomic_DNA"/>
</dbReference>
<dbReference type="Proteomes" id="UP000033814">
    <property type="component" value="Unassembled WGS sequence"/>
</dbReference>
<evidence type="ECO:0000313" key="20">
    <source>
        <dbReference type="EMBL" id="KKG81505.1"/>
    </source>
</evidence>
<evidence type="ECO:0000313" key="13">
    <source>
        <dbReference type="EMBL" id="KKG50618.1"/>
    </source>
</evidence>
<dbReference type="EMBL" id="JJQR01000174">
    <property type="protein sequence ID" value="KKH70448.1"/>
    <property type="molecule type" value="Genomic_DNA"/>
</dbReference>
<dbReference type="Proteomes" id="UP000034758">
    <property type="component" value="Unassembled WGS sequence"/>
</dbReference>
<dbReference type="Proteomes" id="UP000034243">
    <property type="component" value="Unassembled WGS sequence"/>
</dbReference>
<evidence type="ECO:0000313" key="2">
    <source>
        <dbReference type="EMBL" id="KKF99435.1"/>
    </source>
</evidence>
<dbReference type="EMBL" id="JJQH01000140">
    <property type="protein sequence ID" value="KKH37410.1"/>
    <property type="molecule type" value="Genomic_DNA"/>
</dbReference>
<evidence type="ECO:0000313" key="59">
    <source>
        <dbReference type="Proteomes" id="UP000033814"/>
    </source>
</evidence>
<evidence type="ECO:0000313" key="57">
    <source>
        <dbReference type="EMBL" id="QCR16698.1"/>
    </source>
</evidence>
<dbReference type="EMBL" id="JJPQ01000087">
    <property type="protein sequence ID" value="KKG81505.1"/>
    <property type="molecule type" value="Genomic_DNA"/>
</dbReference>
<evidence type="ECO:0000313" key="65">
    <source>
        <dbReference type="Proteomes" id="UP000033933"/>
    </source>
</evidence>
<evidence type="ECO:0000313" key="67">
    <source>
        <dbReference type="Proteomes" id="UP000034001"/>
    </source>
</evidence>
<dbReference type="Proteomes" id="UP000034842">
    <property type="component" value="Unassembled WGS sequence"/>
</dbReference>
<evidence type="ECO:0000313" key="21">
    <source>
        <dbReference type="EMBL" id="KKG83317.1"/>
    </source>
</evidence>
<evidence type="ECO:0000313" key="26">
    <source>
        <dbReference type="EMBL" id="KKH01597.1"/>
    </source>
</evidence>
<dbReference type="Proteomes" id="UP000033933">
    <property type="component" value="Unassembled WGS sequence"/>
</dbReference>
<dbReference type="EMBL" id="JJPP01000018">
    <property type="protein sequence ID" value="KKG83317.1"/>
    <property type="molecule type" value="Genomic_DNA"/>
</dbReference>
<evidence type="ECO:0000313" key="62">
    <source>
        <dbReference type="Proteomes" id="UP000033878"/>
    </source>
</evidence>
<evidence type="ECO:0000313" key="89">
    <source>
        <dbReference type="Proteomes" id="UP000034424"/>
    </source>
</evidence>
<dbReference type="EMBL" id="JJPG01000128">
    <property type="protein sequence ID" value="KKG48877.1"/>
    <property type="molecule type" value="Genomic_DNA"/>
</dbReference>
<evidence type="ECO:0000313" key="7">
    <source>
        <dbReference type="EMBL" id="KKG35510.1"/>
    </source>
</evidence>
<evidence type="ECO:0000313" key="80">
    <source>
        <dbReference type="Proteomes" id="UP000034243"/>
    </source>
</evidence>
<evidence type="ECO:0000313" key="55">
    <source>
        <dbReference type="EMBL" id="KKI04216.1"/>
    </source>
</evidence>
<dbReference type="Proteomes" id="UP000034001">
    <property type="component" value="Unassembled WGS sequence"/>
</dbReference>
<dbReference type="EMBL" id="CP042908">
    <property type="protein sequence ID" value="QIB92417.1"/>
    <property type="molecule type" value="Genomic_DNA"/>
</dbReference>
<dbReference type="EMBL" id="JJQM01000059">
    <property type="protein sequence ID" value="KKH56481.1"/>
    <property type="molecule type" value="Genomic_DNA"/>
</dbReference>
<evidence type="ECO:0000313" key="16">
    <source>
        <dbReference type="EMBL" id="KKG62650.1"/>
    </source>
</evidence>
<evidence type="ECO:0000313" key="97">
    <source>
        <dbReference type="Proteomes" id="UP000034657"/>
    </source>
</evidence>
<evidence type="ECO:0000313" key="31">
    <source>
        <dbReference type="EMBL" id="KKH16721.1"/>
    </source>
</evidence>
<dbReference type="Proteomes" id="UP000034279">
    <property type="component" value="Unassembled WGS sequence"/>
</dbReference>
<evidence type="ECO:0000313" key="4">
    <source>
        <dbReference type="EMBL" id="KKG17746.1"/>
    </source>
</evidence>
<dbReference type="EMBL" id="JJQK01000100">
    <property type="protein sequence ID" value="KKH52527.1"/>
    <property type="molecule type" value="Genomic_DNA"/>
</dbReference>
<dbReference type="EMBL" id="JJQJ01000107">
    <property type="protein sequence ID" value="KKH49103.1"/>
    <property type="molecule type" value="Genomic_DNA"/>
</dbReference>
<evidence type="ECO:0000313" key="38">
    <source>
        <dbReference type="EMBL" id="KKH37410.1"/>
    </source>
</evidence>
<evidence type="ECO:0000313" key="85">
    <source>
        <dbReference type="Proteomes" id="UP000034338"/>
    </source>
</evidence>
<evidence type="ECO:0000313" key="54">
    <source>
        <dbReference type="EMBL" id="KKH93454.1"/>
    </source>
</evidence>
<evidence type="ECO:0000313" key="9">
    <source>
        <dbReference type="EMBL" id="KKG40326.1"/>
    </source>
</evidence>
<dbReference type="GeneID" id="24852802"/>
<evidence type="ECO:0000313" key="11">
    <source>
        <dbReference type="EMBL" id="KKG48546.1"/>
    </source>
</evidence>
<dbReference type="EMBL" id="JJQE01000120">
    <property type="protein sequence ID" value="KKH26752.1"/>
    <property type="molecule type" value="Genomic_DNA"/>
</dbReference>
<dbReference type="Proteomes" id="UP000034668">
    <property type="component" value="Unassembled WGS sequence"/>
</dbReference>
<reference evidence="58 114" key="3">
    <citation type="journal article" date="2020" name="Environ. Microbiol. Rep.">
        <title>Redox cycling of Fe(II) and Fe(III) in magnetite accelerates aceticlastic methanogenesis by Methanosarcina mazei.</title>
        <authorList>
            <person name="Wang H."/>
            <person name="Byrne J.M."/>
            <person name="Liu P."/>
            <person name="Liu J."/>
            <person name="Dong X."/>
            <person name="Lu Y."/>
        </authorList>
    </citation>
    <scope>NUCLEOTIDE SEQUENCE [LARGE SCALE GENOMIC DNA]</scope>
    <source>
        <strain evidence="58">Zm-15</strain>
        <strain evidence="114">zm-15</strain>
    </source>
</reference>
<evidence type="ECO:0000313" key="60">
    <source>
        <dbReference type="Proteomes" id="UP000033835"/>
    </source>
</evidence>
<keyword evidence="95" id="KW-1185">Reference proteome</keyword>
<evidence type="ECO:0000313" key="24">
    <source>
        <dbReference type="EMBL" id="KKG92243.1"/>
    </source>
</evidence>
<dbReference type="Proteomes" id="UP000034142">
    <property type="component" value="Unassembled WGS sequence"/>
</dbReference>
<dbReference type="Proteomes" id="UP000034547">
    <property type="component" value="Unassembled WGS sequence"/>
</dbReference>
<dbReference type="EMBL" id="JJPF01000096">
    <property type="protein sequence ID" value="KKG41740.1"/>
    <property type="molecule type" value="Genomic_DNA"/>
</dbReference>
<evidence type="ECO:0000313" key="69">
    <source>
        <dbReference type="Proteomes" id="UP000034040"/>
    </source>
</evidence>
<dbReference type="Proteomes" id="UP000034667">
    <property type="component" value="Unassembled WGS sequence"/>
</dbReference>
<evidence type="ECO:0000313" key="50">
    <source>
        <dbReference type="EMBL" id="KKH84736.1"/>
    </source>
</evidence>
<dbReference type="EMBL" id="JJQT01000233">
    <property type="protein sequence ID" value="KKH72862.1"/>
    <property type="molecule type" value="Genomic_DNA"/>
</dbReference>
<dbReference type="EMBL" id="JJPI01000136">
    <property type="protein sequence ID" value="KKG50618.1"/>
    <property type="molecule type" value="Genomic_DNA"/>
</dbReference>
<dbReference type="Proteomes" id="UP000034925">
    <property type="component" value="Unassembled WGS sequence"/>
</dbReference>
<evidence type="ECO:0000313" key="44">
    <source>
        <dbReference type="EMBL" id="KKH62405.1"/>
    </source>
</evidence>
<dbReference type="Proteomes" id="UP000034021">
    <property type="component" value="Unassembled WGS sequence"/>
</dbReference>
<dbReference type="Proteomes" id="UP000034424">
    <property type="component" value="Unassembled WGS sequence"/>
</dbReference>
<evidence type="ECO:0000313" key="36">
    <source>
        <dbReference type="EMBL" id="KKH29134.1"/>
    </source>
</evidence>
<evidence type="ECO:0000313" key="51">
    <source>
        <dbReference type="EMBL" id="KKH87813.1"/>
    </source>
</evidence>
<evidence type="ECO:0000313" key="112">
    <source>
        <dbReference type="Proteomes" id="UP000034950"/>
    </source>
</evidence>
<dbReference type="Proteomes" id="UP000033835">
    <property type="component" value="Unassembled WGS sequence"/>
</dbReference>
<evidence type="ECO:0000313" key="6">
    <source>
        <dbReference type="EMBL" id="KKG33529.1"/>
    </source>
</evidence>
<evidence type="ECO:0000313" key="92">
    <source>
        <dbReference type="Proteomes" id="UP000034547"/>
    </source>
</evidence>
<evidence type="ECO:0000313" key="19">
    <source>
        <dbReference type="EMBL" id="KKG71873.1"/>
    </source>
</evidence>
<dbReference type="AlphaFoldDB" id="A0A0F8EKP3"/>
<dbReference type="Proteomes" id="UP000034195">
    <property type="component" value="Unassembled WGS sequence"/>
</dbReference>
<dbReference type="EMBL" id="JJPN01000125">
    <property type="protein sequence ID" value="KKG69945.1"/>
    <property type="molecule type" value="Genomic_DNA"/>
</dbReference>
<dbReference type="Proteomes" id="UP000034047">
    <property type="component" value="Unassembled WGS sequence"/>
</dbReference>
<dbReference type="EMBL" id="JJPD01000171">
    <property type="protein sequence ID" value="KKG37611.1"/>
    <property type="molecule type" value="Genomic_DNA"/>
</dbReference>
<evidence type="ECO:0000313" key="82">
    <source>
        <dbReference type="Proteomes" id="UP000034259"/>
    </source>
</evidence>
<evidence type="ECO:0000313" key="47">
    <source>
        <dbReference type="EMBL" id="KKH70448.1"/>
    </source>
</evidence>
<dbReference type="Proteomes" id="UP000034227">
    <property type="component" value="Unassembled WGS sequence"/>
</dbReference>
<evidence type="ECO:0000313" key="34">
    <source>
        <dbReference type="EMBL" id="KKH26752.1"/>
    </source>
</evidence>
<evidence type="ECO:0000313" key="23">
    <source>
        <dbReference type="EMBL" id="KKG88421.1"/>
    </source>
</evidence>
<evidence type="ECO:0000313" key="17">
    <source>
        <dbReference type="EMBL" id="KKG69000.1"/>
    </source>
</evidence>
<evidence type="ECO:0000313" key="40">
    <source>
        <dbReference type="EMBL" id="KKH49103.1"/>
    </source>
</evidence>
<dbReference type="Proteomes" id="UP000034820">
    <property type="component" value="Unassembled WGS sequence"/>
</dbReference>
<dbReference type="Proteomes" id="UP000467371">
    <property type="component" value="Chromosome"/>
</dbReference>
<evidence type="ECO:0000313" key="12">
    <source>
        <dbReference type="EMBL" id="KKG48877.1"/>
    </source>
</evidence>
<reference evidence="59 60" key="1">
    <citation type="journal article" date="2015" name="ISME J.">
        <title>Genomic and phenotypic differentiation among Methanosarcina mazei populations from Columbia River sediment.</title>
        <authorList>
            <person name="Youngblut N.D."/>
            <person name="Wirth J.S."/>
            <person name="Henriksen J.R."/>
            <person name="Smith M."/>
            <person name="Simon H."/>
            <person name="Metcalf W.W."/>
            <person name="Whitaker R.J."/>
        </authorList>
    </citation>
    <scope>NUCLEOTIDE SEQUENCE [LARGE SCALE GENOMIC DNA]</scope>
    <source>
        <strain evidence="31 71">1.F.A.1A.3</strain>
        <strain evidence="32 102">1.F.A.1B.3</strain>
        <strain evidence="33 66">1.F.A.1B.4</strain>
        <strain evidence="35 78">1.F.A.2.8</strain>
        <strain evidence="34 108">1.F.M.0.5</strain>
        <strain evidence="36 85">1.H.A.0.1</strain>
        <strain evidence="39 103">1.H.A.1A.1</strain>
        <strain evidence="38 68">1.H.A.1A.3</strain>
        <strain evidence="37 100">1.H.A.1A.4</strain>
        <strain evidence="40 61">1.H.A.1A.6</strain>
        <strain evidence="41 82">1.H.A.2.1</strain>
        <strain evidence="42 79">1.H.A.2.3</strain>
        <strain evidence="43 90">1.H.A.2.6</strain>
        <strain evidence="45 101">1.H.A.2.7</strain>
        <strain evidence="44">1.H.A.2.8</strain>
        <strain evidence="46 65">1.H.M.0.1</strain>
        <strain evidence="47 109">1.H.M.1A.1</strain>
        <strain evidence="49 69">1.H.M.1A.2</strain>
        <strain evidence="48 106">1.H.M.1A.3</strain>
        <strain evidence="52 75">1.H.M.2.1</strain>
        <strain evidence="50 59">1.H.M.2.2</strain>
        <strain evidence="53 110">1.H.M.2.3</strain>
        <strain evidence="51 99">1.H.M.2.4</strain>
        <strain evidence="54 107">1.H.T.2.1</strain>
        <strain evidence="55 63">1.H.T.2.3</strain>
        <strain evidence="56 92">1.H.T.2.5</strain>
        <strain evidence="3 73">2.F.A.2.3</strain>
        <strain evidence="1 95">2.F.A.2.4</strain>
        <strain evidence="2 96">2.F.T.0.2</strain>
        <strain evidence="4 70">2.F.T.2.6</strain>
        <strain evidence="7 87">3.F.A.1A.1</strain>
        <strain evidence="5 62">3.F.A.1A.3</strain>
        <strain evidence="6 84">3.F.A.1B.1</strain>
        <strain evidence="8 94">3.F.A.2.12</strain>
        <strain evidence="9 98">3.F.A.2.3</strain>
        <strain evidence="10 74">3.F.A.2.5</strain>
        <strain evidence="12 77">3.F.A.2.6</strain>
        <strain evidence="11 80">3.F.A.2.7</strain>
        <strain evidence="13 76">3.F.T.1A.1</strain>
        <strain evidence="15 83">3.F.T.1A.2</strain>
        <strain evidence="16 93">3.F.T.1A.4</strain>
        <strain evidence="14 89">3.F.T.2.1</strain>
        <strain evidence="17">3.H.A.1A.1</strain>
        <strain evidence="18 72">3.H.A.1A.2</strain>
        <strain evidence="19 67">3.H.A.2.1</strain>
        <strain evidence="21 104">3.H.A.2.4</strain>
        <strain evidence="20 64">3.H.A.2.5</strain>
        <strain evidence="23 112">3.H.A.2.6</strain>
        <strain evidence="24 88">3.H.A.2.8</strain>
        <strain evidence="22 97">3.H.M.1A.1</strain>
        <strain evidence="27 91">3.H.M.1B.1</strain>
        <strain evidence="25 60">3.H.M.1B.2</strain>
        <strain evidence="26 81">3.H.M.1B.5</strain>
        <strain evidence="30 86">3.H.M.2.7</strain>
        <strain evidence="29 105">3.H.T.1A.1</strain>
        <strain evidence="28 111">3.H.T.1A.2</strain>
    </source>
</reference>
<dbReference type="EMBL" id="JJQS01000005">
    <property type="protein sequence ID" value="KKH78857.1"/>
    <property type="molecule type" value="Genomic_DNA"/>
</dbReference>
<evidence type="ECO:0000313" key="103">
    <source>
        <dbReference type="Proteomes" id="UP000034758"/>
    </source>
</evidence>
<evidence type="ECO:0000313" key="30">
    <source>
        <dbReference type="EMBL" id="KKH12319.1"/>
    </source>
</evidence>
<dbReference type="EMBL" id="JJPK01000048">
    <property type="protein sequence ID" value="KKG62650.1"/>
    <property type="molecule type" value="Genomic_DNA"/>
</dbReference>
<evidence type="ECO:0000313" key="37">
    <source>
        <dbReference type="EMBL" id="KKH35850.1"/>
    </source>
</evidence>
<evidence type="ECO:0000313" key="78">
    <source>
        <dbReference type="Proteomes" id="UP000034227"/>
    </source>
</evidence>
<evidence type="ECO:0000313" key="64">
    <source>
        <dbReference type="Proteomes" id="UP000033889"/>
    </source>
</evidence>
<dbReference type="Proteomes" id="UP000034253">
    <property type="component" value="Unassembled WGS sequence"/>
</dbReference>
<dbReference type="EMBL" id="JJQQ01000048">
    <property type="protein sequence ID" value="KKH68754.1"/>
    <property type="molecule type" value="Genomic_DNA"/>
</dbReference>
<evidence type="ECO:0000313" key="90">
    <source>
        <dbReference type="Proteomes" id="UP000034450"/>
    </source>
</evidence>
<dbReference type="EMBL" id="JJQX01000255">
    <property type="protein sequence ID" value="KKH87813.1"/>
    <property type="molecule type" value="Genomic_DNA"/>
</dbReference>
<dbReference type="Proteomes" id="UP000034338">
    <property type="component" value="Unassembled WGS sequence"/>
</dbReference>
<dbReference type="EMBL" id="JJQC01000029">
    <property type="protein sequence ID" value="KKH24204.1"/>
    <property type="molecule type" value="Genomic_DNA"/>
</dbReference>
<dbReference type="EMBL" id="JJPU01000001">
    <property type="protein sequence ID" value="KKH03463.1"/>
    <property type="molecule type" value="Genomic_DNA"/>
</dbReference>
<evidence type="ECO:0000313" key="96">
    <source>
        <dbReference type="Proteomes" id="UP000034597"/>
    </source>
</evidence>
<evidence type="ECO:0000313" key="32">
    <source>
        <dbReference type="EMBL" id="KKH23641.1"/>
    </source>
</evidence>
<evidence type="ECO:0000313" key="91">
    <source>
        <dbReference type="Proteomes" id="UP000034468"/>
    </source>
</evidence>
<dbReference type="Proteomes" id="UP000033864">
    <property type="component" value="Unassembled WGS sequence"/>
</dbReference>
<dbReference type="EMBL" id="JJQW01000002">
    <property type="protein sequence ID" value="KKH91668.1"/>
    <property type="molecule type" value="Genomic_DNA"/>
</dbReference>
<dbReference type="EMBL" id="JJOS01000119">
    <property type="protein sequence ID" value="KKF99173.1"/>
    <property type="molecule type" value="Genomic_DNA"/>
</dbReference>
<dbReference type="EMBL" id="JJQN01000035">
    <property type="protein sequence ID" value="KKH62026.1"/>
    <property type="molecule type" value="Genomic_DNA"/>
</dbReference>
<dbReference type="Proteomes" id="UP000034188">
    <property type="component" value="Unassembled WGS sequence"/>
</dbReference>
<dbReference type="EMBL" id="JJQZ01000130">
    <property type="protein sequence ID" value="KKH93454.1"/>
    <property type="molecule type" value="Genomic_DNA"/>
</dbReference>
<evidence type="ECO:0000313" key="107">
    <source>
        <dbReference type="Proteomes" id="UP000034872"/>
    </source>
</evidence>
<dbReference type="Proteomes" id="UP000034450">
    <property type="component" value="Unassembled WGS sequence"/>
</dbReference>
<evidence type="ECO:0000313" key="86">
    <source>
        <dbReference type="Proteomes" id="UP000034387"/>
    </source>
</evidence>
<dbReference type="Proteomes" id="UP000034152">
    <property type="component" value="Unassembled WGS sequence"/>
</dbReference>
<dbReference type="Proteomes" id="UP000034040">
    <property type="component" value="Unassembled WGS sequence"/>
</dbReference>
<evidence type="ECO:0000313" key="49">
    <source>
        <dbReference type="EMBL" id="KKH78857.1"/>
    </source>
</evidence>
<evidence type="ECO:0000313" key="48">
    <source>
        <dbReference type="EMBL" id="KKH72862.1"/>
    </source>
</evidence>
<evidence type="ECO:0000313" key="46">
    <source>
        <dbReference type="EMBL" id="KKH68754.1"/>
    </source>
</evidence>
<dbReference type="Proteomes" id="UP000033889">
    <property type="component" value="Unassembled WGS sequence"/>
</dbReference>
<reference evidence="57 113" key="2">
    <citation type="submission" date="2018-05" db="EMBL/GenBank/DDBJ databases">
        <title>Methanosarcina gilichinskyana sp. nov., a novel methanogenic archaeon isolated from Holocene permafrost, North East Russia.</title>
        <authorList>
            <person name="Oshurkova V."/>
            <person name="Meer M."/>
            <person name="Bochkareva O."/>
            <person name="Shcherbakova V."/>
        </authorList>
    </citation>
    <scope>NUCLEOTIDE SEQUENCE [LARGE SCALE GENOMIC DNA]</scope>
    <source>
        <strain evidence="57 113">JL01</strain>
    </source>
</reference>
<evidence type="ECO:0000313" key="42">
    <source>
        <dbReference type="EMBL" id="KKH56481.1"/>
    </source>
</evidence>
<dbReference type="EMBL" id="JJQP01000256">
    <property type="protein sequence ID" value="KKH62405.1"/>
    <property type="molecule type" value="Genomic_DNA"/>
</dbReference>
<evidence type="ECO:0000313" key="102">
    <source>
        <dbReference type="Proteomes" id="UP000034733"/>
    </source>
</evidence>